<evidence type="ECO:0000259" key="1">
    <source>
        <dbReference type="Pfam" id="PF03781"/>
    </source>
</evidence>
<dbReference type="EMBL" id="JAYWTM010000020">
    <property type="protein sequence ID" value="MEC5344291.1"/>
    <property type="molecule type" value="Genomic_DNA"/>
</dbReference>
<sequence>MRYIFLLLGVICAFDAYSSSDIREKPVKGGDFYVGDVFGDRDYRAHTNVTLTSFYIMQTEVTYAFYQKIYQWAVLNGYDFNNGCNGATYEDCLPPEKDGGKHPVTNIEWLDAVIFANALSESLHLTPVYRTEKNEPLRINAKNITIHVNEQANGYRLPTLSEWHVAARGGTPALDSGHYGDRYSGGNNEKKVAWYPDFNRHDFGTQRVGQLSPNALGLYDMSGNVSEWVYDSDEIDNIKMYYFCGGSYLSRATTLASCDSHSSGFIMPDIGFRLVRSGSIEK</sequence>
<dbReference type="InterPro" id="IPR042095">
    <property type="entry name" value="SUMF_sf"/>
</dbReference>
<evidence type="ECO:0000313" key="2">
    <source>
        <dbReference type="EMBL" id="MEC5344291.1"/>
    </source>
</evidence>
<dbReference type="InterPro" id="IPR051043">
    <property type="entry name" value="Sulfatase_Mod_Factor_Kinase"/>
</dbReference>
<organism evidence="2 3">
    <name type="scientific">Brenneria populi</name>
    <dbReference type="NCBI Taxonomy" id="1505588"/>
    <lineage>
        <taxon>Bacteria</taxon>
        <taxon>Pseudomonadati</taxon>
        <taxon>Pseudomonadota</taxon>
        <taxon>Gammaproteobacteria</taxon>
        <taxon>Enterobacterales</taxon>
        <taxon>Pectobacteriaceae</taxon>
        <taxon>Brenneria</taxon>
    </lineage>
</organism>
<keyword evidence="3" id="KW-1185">Reference proteome</keyword>
<proteinExistence type="predicted"/>
<comment type="caution">
    <text evidence="2">The sequence shown here is derived from an EMBL/GenBank/DDBJ whole genome shotgun (WGS) entry which is preliminary data.</text>
</comment>
<evidence type="ECO:0000313" key="3">
    <source>
        <dbReference type="Proteomes" id="UP001309705"/>
    </source>
</evidence>
<gene>
    <name evidence="2" type="ORF">VSX58_16990</name>
</gene>
<dbReference type="Pfam" id="PF03781">
    <property type="entry name" value="FGE-sulfatase"/>
    <property type="match status" value="1"/>
</dbReference>
<protein>
    <submittedName>
        <fullName evidence="2">SUMF1/EgtB/PvdO family nonheme iron enzyme</fullName>
    </submittedName>
</protein>
<feature type="domain" description="Sulfatase-modifying factor enzyme-like" evidence="1">
    <location>
        <begin position="27"/>
        <end position="276"/>
    </location>
</feature>
<dbReference type="InterPro" id="IPR005532">
    <property type="entry name" value="SUMF_dom"/>
</dbReference>
<dbReference type="SUPFAM" id="SSF56436">
    <property type="entry name" value="C-type lectin-like"/>
    <property type="match status" value="1"/>
</dbReference>
<accession>A0ABU6JV54</accession>
<dbReference type="InterPro" id="IPR016187">
    <property type="entry name" value="CTDL_fold"/>
</dbReference>
<dbReference type="PANTHER" id="PTHR23150">
    <property type="entry name" value="SULFATASE MODIFYING FACTOR 1, 2"/>
    <property type="match status" value="1"/>
</dbReference>
<dbReference type="PANTHER" id="PTHR23150:SF19">
    <property type="entry name" value="FORMYLGLYCINE-GENERATING ENZYME"/>
    <property type="match status" value="1"/>
</dbReference>
<dbReference type="Gene3D" id="3.90.1580.10">
    <property type="entry name" value="paralog of FGE (formylglycine-generating enzyme)"/>
    <property type="match status" value="1"/>
</dbReference>
<dbReference type="Proteomes" id="UP001309705">
    <property type="component" value="Unassembled WGS sequence"/>
</dbReference>
<name>A0ABU6JV54_9GAMM</name>
<reference evidence="2 3" key="1">
    <citation type="journal article" date="2017" name="Int. J. Syst. Evol. Microbiol.">
        <title>Brenneria populi subsp. brevivirga subsp. nov. isolated from symptomatic bark of Populus x euramericana canker, and description of Brenneria populi subsp. populi subsp. nov.</title>
        <authorList>
            <person name="Zheng M.H."/>
            <person name="Piao C.G."/>
            <person name="Xue H."/>
            <person name="Guo M.W."/>
            <person name="Li Y."/>
        </authorList>
    </citation>
    <scope>NUCLEOTIDE SEQUENCE [LARGE SCALE GENOMIC DNA]</scope>
    <source>
        <strain evidence="2 3">D9-5</strain>
    </source>
</reference>
<dbReference type="RefSeq" id="WP_327619126.1">
    <property type="nucleotide sequence ID" value="NZ_JAYWTM010000020.1"/>
</dbReference>